<dbReference type="InterPro" id="IPR035965">
    <property type="entry name" value="PAS-like_dom_sf"/>
</dbReference>
<dbReference type="KEGG" id="pgz:C2E15_12390"/>
<dbReference type="Gene3D" id="3.40.50.300">
    <property type="entry name" value="P-loop containing nucleotide triphosphate hydrolases"/>
    <property type="match status" value="1"/>
</dbReference>
<dbReference type="InterPro" id="IPR002197">
    <property type="entry name" value="HTH_Fis"/>
</dbReference>
<keyword evidence="2" id="KW-0067">ATP-binding</keyword>
<dbReference type="InterPro" id="IPR025943">
    <property type="entry name" value="Sigma_54_int_dom_ATP-bd_2"/>
</dbReference>
<dbReference type="SUPFAM" id="SSF55781">
    <property type="entry name" value="GAF domain-like"/>
    <property type="match status" value="1"/>
</dbReference>
<reference evidence="7 8" key="1">
    <citation type="submission" date="2018-01" db="EMBL/GenBank/DDBJ databases">
        <title>Complete and assembled Genome of Pantoea gaviniae DSM22758T.</title>
        <authorList>
            <person name="Stevens M.J.A."/>
            <person name="Zurfluh K."/>
            <person name="Stephan R."/>
        </authorList>
    </citation>
    <scope>NUCLEOTIDE SEQUENCE [LARGE SCALE GENOMIC DNA]</scope>
    <source>
        <strain evidence="7 8">DSM 22758</strain>
    </source>
</reference>
<dbReference type="GO" id="GO:0006355">
    <property type="term" value="P:regulation of DNA-templated transcription"/>
    <property type="evidence" value="ECO:0007669"/>
    <property type="project" value="InterPro"/>
</dbReference>
<keyword evidence="8" id="KW-1185">Reference proteome</keyword>
<dbReference type="InterPro" id="IPR025662">
    <property type="entry name" value="Sigma_54_int_dom_ATP-bd_1"/>
</dbReference>
<dbReference type="RefSeq" id="WP_104957637.1">
    <property type="nucleotide sequence ID" value="NZ_CP026377.1"/>
</dbReference>
<organism evidence="7 8">
    <name type="scientific">Mixta gaviniae</name>
    <dbReference type="NCBI Taxonomy" id="665914"/>
    <lineage>
        <taxon>Bacteria</taxon>
        <taxon>Pseudomonadati</taxon>
        <taxon>Pseudomonadota</taxon>
        <taxon>Gammaproteobacteria</taxon>
        <taxon>Enterobacterales</taxon>
        <taxon>Erwiniaceae</taxon>
        <taxon>Mixta</taxon>
    </lineage>
</organism>
<evidence type="ECO:0000313" key="7">
    <source>
        <dbReference type="EMBL" id="AUX93796.1"/>
    </source>
</evidence>
<dbReference type="SUPFAM" id="SSF46689">
    <property type="entry name" value="Homeodomain-like"/>
    <property type="match status" value="1"/>
</dbReference>
<dbReference type="Pfam" id="PF00158">
    <property type="entry name" value="Sigma54_activat"/>
    <property type="match status" value="1"/>
</dbReference>
<feature type="domain" description="Sigma-54 factor interaction" evidence="6">
    <location>
        <begin position="342"/>
        <end position="572"/>
    </location>
</feature>
<dbReference type="InterPro" id="IPR003018">
    <property type="entry name" value="GAF"/>
</dbReference>
<dbReference type="InterPro" id="IPR025944">
    <property type="entry name" value="Sigma_54_int_dom_CS"/>
</dbReference>
<dbReference type="Pfam" id="PF13188">
    <property type="entry name" value="PAS_8"/>
    <property type="match status" value="1"/>
</dbReference>
<dbReference type="AlphaFoldDB" id="A0A2L0IGT9"/>
<keyword evidence="1" id="KW-0547">Nucleotide-binding</keyword>
<keyword evidence="5" id="KW-0804">Transcription</keyword>
<dbReference type="PROSITE" id="PS00676">
    <property type="entry name" value="SIGMA54_INTERACT_2"/>
    <property type="match status" value="1"/>
</dbReference>
<evidence type="ECO:0000256" key="2">
    <source>
        <dbReference type="ARBA" id="ARBA00022840"/>
    </source>
</evidence>
<dbReference type="Gene3D" id="3.30.450.20">
    <property type="entry name" value="PAS domain"/>
    <property type="match status" value="1"/>
</dbReference>
<dbReference type="SUPFAM" id="SSF52540">
    <property type="entry name" value="P-loop containing nucleoside triphosphate hydrolases"/>
    <property type="match status" value="1"/>
</dbReference>
<evidence type="ECO:0000256" key="4">
    <source>
        <dbReference type="ARBA" id="ARBA00023125"/>
    </source>
</evidence>
<dbReference type="EMBL" id="CP026377">
    <property type="protein sequence ID" value="AUX93796.1"/>
    <property type="molecule type" value="Genomic_DNA"/>
</dbReference>
<dbReference type="SMART" id="SM00382">
    <property type="entry name" value="AAA"/>
    <property type="match status" value="1"/>
</dbReference>
<evidence type="ECO:0000256" key="5">
    <source>
        <dbReference type="ARBA" id="ARBA00023163"/>
    </source>
</evidence>
<accession>A0A2L0IGT9</accession>
<dbReference type="InterPro" id="IPR003593">
    <property type="entry name" value="AAA+_ATPase"/>
</dbReference>
<name>A0A2L0IGT9_9GAMM</name>
<dbReference type="InterPro" id="IPR002078">
    <property type="entry name" value="Sigma_54_int"/>
</dbReference>
<dbReference type="Gene3D" id="1.10.10.60">
    <property type="entry name" value="Homeodomain-like"/>
    <property type="match status" value="1"/>
</dbReference>
<protein>
    <submittedName>
        <fullName evidence="7">Sigma-54-dependent Fis family transcriptional regulator</fullName>
    </submittedName>
</protein>
<dbReference type="InterPro" id="IPR058031">
    <property type="entry name" value="AAA_lid_NorR"/>
</dbReference>
<dbReference type="Pfam" id="PF01590">
    <property type="entry name" value="GAF"/>
    <property type="match status" value="1"/>
</dbReference>
<dbReference type="CDD" id="cd00009">
    <property type="entry name" value="AAA"/>
    <property type="match status" value="1"/>
</dbReference>
<sequence>MNHTQTKIWDEEWELIARLNHEQLFAEYIDELGIAWNAFERGETPKGLRSAIHASWLRSHSAGIDAYRFEYQFCDESELRRILVRNSLLISIARDIMRNLLAYNPDGHINLTDANGVTLYFCGQDLTPVGSILSEAVSGTNCTGRCLKENRLVYMLSAENYKEALRIRGKHCAAAPVRDENGVILGVLTLTANPGYFHYHTLGTVQAAAEAISQQLMLRHLVNEQESVMESLNEGVLVVSEQGTIRQLNRYACQVLGIQEDVRFRDADEVLLPESCSLKTLPVCKDRNITLCPNPETRISCVISVVITPIGSRVISMRDNRRVRDITRRVIGSTASYNFDMILGQSRIMQDTRNKARYAGRSDSTVLLTGESGTGKELFAQSIHNSSNRNTGPFLAVNCGAIPRDLVQSELFGYEDGAFTGSRRGGAAGKFELADGGTLFLDEIGDMPLDAQASLLRVLQEGEVIRIGGKRPLKVNVRIVAATNRDLKKDTENGSFRRDLYFRLNVINLTIPPLRVRKEDIKELTEWFCEKICCTLNRKRARFSDQALQLMENYDWPGNVRELENIVERTINLTDTDDIRDNDLPEELRLPGLTDSYVPYGNTKNFSLKDGEKALIELCLIEKQGNMRQVAIALKLSRGALYNKLKRYGIDPRNYRNLSHNELN</sequence>
<gene>
    <name evidence="7" type="ORF">C2E15_12390</name>
</gene>
<dbReference type="InterPro" id="IPR009057">
    <property type="entry name" value="Homeodomain-like_sf"/>
</dbReference>
<proteinExistence type="predicted"/>
<dbReference type="Gene3D" id="1.10.8.60">
    <property type="match status" value="1"/>
</dbReference>
<dbReference type="GO" id="GO:0043565">
    <property type="term" value="F:sequence-specific DNA binding"/>
    <property type="evidence" value="ECO:0007669"/>
    <property type="project" value="InterPro"/>
</dbReference>
<dbReference type="PROSITE" id="PS50045">
    <property type="entry name" value="SIGMA54_INTERACT_4"/>
    <property type="match status" value="1"/>
</dbReference>
<dbReference type="InterPro" id="IPR000014">
    <property type="entry name" value="PAS"/>
</dbReference>
<keyword evidence="4" id="KW-0238">DNA-binding</keyword>
<dbReference type="GO" id="GO:0005524">
    <property type="term" value="F:ATP binding"/>
    <property type="evidence" value="ECO:0007669"/>
    <property type="project" value="UniProtKB-KW"/>
</dbReference>
<keyword evidence="3" id="KW-0805">Transcription regulation</keyword>
<evidence type="ECO:0000313" key="8">
    <source>
        <dbReference type="Proteomes" id="UP000238365"/>
    </source>
</evidence>
<dbReference type="Pfam" id="PF25601">
    <property type="entry name" value="AAA_lid_14"/>
    <property type="match status" value="1"/>
</dbReference>
<dbReference type="FunFam" id="3.40.50.300:FF:000006">
    <property type="entry name" value="DNA-binding transcriptional regulator NtrC"/>
    <property type="match status" value="1"/>
</dbReference>
<dbReference type="Pfam" id="PF02954">
    <property type="entry name" value="HTH_8"/>
    <property type="match status" value="1"/>
</dbReference>
<dbReference type="Proteomes" id="UP000238365">
    <property type="component" value="Chromosome"/>
</dbReference>
<dbReference type="Gene3D" id="3.30.450.40">
    <property type="match status" value="1"/>
</dbReference>
<evidence type="ECO:0000259" key="6">
    <source>
        <dbReference type="PROSITE" id="PS50045"/>
    </source>
</evidence>
<evidence type="ECO:0000256" key="1">
    <source>
        <dbReference type="ARBA" id="ARBA00022741"/>
    </source>
</evidence>
<dbReference type="PANTHER" id="PTHR32071:SF57">
    <property type="entry name" value="C4-DICARBOXYLATE TRANSPORT TRANSCRIPTIONAL REGULATORY PROTEIN DCTD"/>
    <property type="match status" value="1"/>
</dbReference>
<dbReference type="PROSITE" id="PS00688">
    <property type="entry name" value="SIGMA54_INTERACT_3"/>
    <property type="match status" value="1"/>
</dbReference>
<dbReference type="PANTHER" id="PTHR32071">
    <property type="entry name" value="TRANSCRIPTIONAL REGULATORY PROTEIN"/>
    <property type="match status" value="1"/>
</dbReference>
<dbReference type="SUPFAM" id="SSF55785">
    <property type="entry name" value="PYP-like sensor domain (PAS domain)"/>
    <property type="match status" value="1"/>
</dbReference>
<dbReference type="InterPro" id="IPR027417">
    <property type="entry name" value="P-loop_NTPase"/>
</dbReference>
<dbReference type="PROSITE" id="PS00675">
    <property type="entry name" value="SIGMA54_INTERACT_1"/>
    <property type="match status" value="1"/>
</dbReference>
<dbReference type="InterPro" id="IPR029016">
    <property type="entry name" value="GAF-like_dom_sf"/>
</dbReference>
<evidence type="ECO:0000256" key="3">
    <source>
        <dbReference type="ARBA" id="ARBA00023015"/>
    </source>
</evidence>